<name>A0A1Y3U2H5_9ACTN</name>
<keyword evidence="4 5" id="KW-0472">Membrane</keyword>
<evidence type="ECO:0000313" key="7">
    <source>
        <dbReference type="EMBL" id="OUN42375.1"/>
    </source>
</evidence>
<protein>
    <submittedName>
        <fullName evidence="7">MFS transporter</fullName>
    </submittedName>
</protein>
<comment type="caution">
    <text evidence="7">The sequence shown here is derived from an EMBL/GenBank/DDBJ whole genome shotgun (WGS) entry which is preliminary data.</text>
</comment>
<feature type="domain" description="Major facilitator superfamily (MFS) profile" evidence="6">
    <location>
        <begin position="18"/>
        <end position="433"/>
    </location>
</feature>
<feature type="transmembrane region" description="Helical" evidence="5">
    <location>
        <begin position="348"/>
        <end position="367"/>
    </location>
</feature>
<feature type="transmembrane region" description="Helical" evidence="5">
    <location>
        <begin position="112"/>
        <end position="135"/>
    </location>
</feature>
<comment type="subcellular location">
    <subcellularLocation>
        <location evidence="1">Cell membrane</location>
        <topology evidence="1">Multi-pass membrane protein</topology>
    </subcellularLocation>
</comment>
<proteinExistence type="predicted"/>
<feature type="transmembrane region" description="Helical" evidence="5">
    <location>
        <begin position="60"/>
        <end position="80"/>
    </location>
</feature>
<dbReference type="PROSITE" id="PS50850">
    <property type="entry name" value="MFS"/>
    <property type="match status" value="1"/>
</dbReference>
<dbReference type="GO" id="GO:0005886">
    <property type="term" value="C:plasma membrane"/>
    <property type="evidence" value="ECO:0007669"/>
    <property type="project" value="UniProtKB-SubCell"/>
</dbReference>
<dbReference type="RefSeq" id="WP_087186727.1">
    <property type="nucleotide sequence ID" value="NZ_NFHO01000008.1"/>
</dbReference>
<feature type="transmembrane region" description="Helical" evidence="5">
    <location>
        <begin position="287"/>
        <end position="308"/>
    </location>
</feature>
<feature type="transmembrane region" description="Helical" evidence="5">
    <location>
        <begin position="178"/>
        <end position="198"/>
    </location>
</feature>
<dbReference type="PANTHER" id="PTHR11360">
    <property type="entry name" value="MONOCARBOXYLATE TRANSPORTER"/>
    <property type="match status" value="1"/>
</dbReference>
<feature type="transmembrane region" description="Helical" evidence="5">
    <location>
        <begin position="387"/>
        <end position="405"/>
    </location>
</feature>
<dbReference type="Gene3D" id="1.20.1250.20">
    <property type="entry name" value="MFS general substrate transporter like domains"/>
    <property type="match status" value="2"/>
</dbReference>
<keyword evidence="3 5" id="KW-1133">Transmembrane helix</keyword>
<dbReference type="InterPro" id="IPR020846">
    <property type="entry name" value="MFS_dom"/>
</dbReference>
<dbReference type="SUPFAM" id="SSF103473">
    <property type="entry name" value="MFS general substrate transporter"/>
    <property type="match status" value="1"/>
</dbReference>
<sequence>MAPSASNLPSSTRRPYFGWWLVVSGFLIMGTCYTTMVSGMSLFQPHIVEDLGITVGTYNMANSMSTLVSIIGSLVIGNVVDRVDGRILGGLSVAITAAALIGFAYVGAAWQLFLLFAIDGLVIVAGTRLLISIVLTNWFTLKQGLAVAVALSGSGFGGAIFSPAVSSLIAAVGWRASFMVLAAVCFIIAFPITVAVFYSRPADKGLEPYGAAEAAGAAAASEKRAGDVPVDVEVPWTHVWRHPSFWLMVAGFMVMGVINGAAIPNSITNMTSVTVEGQKIVTGGHDMVYASSIYSFNMIVVLVSKIATGWMYDRFGVRTGIIVGSAACLIGSVGLCFAGTMWGPVVSAIFFGFGTCMGTVAPSLVAVRCYGAKDVGRITGWLTSLEMLGYAFGTMLSGSLFDAFHSFVPMWMINIAGSVLMLVLLLAAAPAARALVDKIRHETQVA</sequence>
<feature type="transmembrane region" description="Helical" evidence="5">
    <location>
        <begin position="16"/>
        <end position="40"/>
    </location>
</feature>
<feature type="transmembrane region" description="Helical" evidence="5">
    <location>
        <begin position="245"/>
        <end position="267"/>
    </location>
</feature>
<evidence type="ECO:0000256" key="1">
    <source>
        <dbReference type="ARBA" id="ARBA00004651"/>
    </source>
</evidence>
<dbReference type="InterPro" id="IPR036259">
    <property type="entry name" value="MFS_trans_sf"/>
</dbReference>
<evidence type="ECO:0000256" key="2">
    <source>
        <dbReference type="ARBA" id="ARBA00022692"/>
    </source>
</evidence>
<dbReference type="eggNOG" id="COG2271">
    <property type="taxonomic scope" value="Bacteria"/>
</dbReference>
<dbReference type="InterPro" id="IPR050327">
    <property type="entry name" value="Proton-linked_MCT"/>
</dbReference>
<keyword evidence="8" id="KW-1185">Reference proteome</keyword>
<dbReference type="Pfam" id="PF07690">
    <property type="entry name" value="MFS_1"/>
    <property type="match status" value="1"/>
</dbReference>
<dbReference type="EMBL" id="NFHO01000008">
    <property type="protein sequence ID" value="OUN42375.1"/>
    <property type="molecule type" value="Genomic_DNA"/>
</dbReference>
<gene>
    <name evidence="7" type="ORF">B5G21_07910</name>
</gene>
<feature type="transmembrane region" description="Helical" evidence="5">
    <location>
        <begin position="411"/>
        <end position="432"/>
    </location>
</feature>
<feature type="transmembrane region" description="Helical" evidence="5">
    <location>
        <begin position="147"/>
        <end position="172"/>
    </location>
</feature>
<reference evidence="8" key="1">
    <citation type="submission" date="2017-04" db="EMBL/GenBank/DDBJ databases">
        <title>Function of individual gut microbiota members based on whole genome sequencing of pure cultures obtained from chicken caecum.</title>
        <authorList>
            <person name="Medvecky M."/>
            <person name="Cejkova D."/>
            <person name="Polansky O."/>
            <person name="Karasova D."/>
            <person name="Kubasova T."/>
            <person name="Cizek A."/>
            <person name="Rychlik I."/>
        </authorList>
    </citation>
    <scope>NUCLEOTIDE SEQUENCE [LARGE SCALE GENOMIC DNA]</scope>
    <source>
        <strain evidence="8">An70</strain>
    </source>
</reference>
<dbReference type="GO" id="GO:0022857">
    <property type="term" value="F:transmembrane transporter activity"/>
    <property type="evidence" value="ECO:0007669"/>
    <property type="project" value="InterPro"/>
</dbReference>
<evidence type="ECO:0000256" key="4">
    <source>
        <dbReference type="ARBA" id="ARBA00023136"/>
    </source>
</evidence>
<dbReference type="AlphaFoldDB" id="A0A1Y3U2H5"/>
<organism evidence="7 8">
    <name type="scientific">Enorma massiliensis</name>
    <dbReference type="NCBI Taxonomy" id="1472761"/>
    <lineage>
        <taxon>Bacteria</taxon>
        <taxon>Bacillati</taxon>
        <taxon>Actinomycetota</taxon>
        <taxon>Coriobacteriia</taxon>
        <taxon>Coriobacteriales</taxon>
        <taxon>Coriobacteriaceae</taxon>
        <taxon>Enorma</taxon>
    </lineage>
</organism>
<evidence type="ECO:0000256" key="5">
    <source>
        <dbReference type="SAM" id="Phobius"/>
    </source>
</evidence>
<dbReference type="PANTHER" id="PTHR11360:SF290">
    <property type="entry name" value="MONOCARBOXYLATE MFS PERMEASE"/>
    <property type="match status" value="1"/>
</dbReference>
<dbReference type="STRING" id="1118060.GCA_000311845_01955"/>
<feature type="transmembrane region" description="Helical" evidence="5">
    <location>
        <begin position="87"/>
        <end position="106"/>
    </location>
</feature>
<dbReference type="Proteomes" id="UP000196560">
    <property type="component" value="Unassembled WGS sequence"/>
</dbReference>
<accession>A0A1Y3U2H5</accession>
<evidence type="ECO:0000256" key="3">
    <source>
        <dbReference type="ARBA" id="ARBA00022989"/>
    </source>
</evidence>
<dbReference type="InterPro" id="IPR011701">
    <property type="entry name" value="MFS"/>
</dbReference>
<evidence type="ECO:0000313" key="8">
    <source>
        <dbReference type="Proteomes" id="UP000196560"/>
    </source>
</evidence>
<keyword evidence="2 5" id="KW-0812">Transmembrane</keyword>
<evidence type="ECO:0000259" key="6">
    <source>
        <dbReference type="PROSITE" id="PS50850"/>
    </source>
</evidence>
<feature type="transmembrane region" description="Helical" evidence="5">
    <location>
        <begin position="320"/>
        <end position="342"/>
    </location>
</feature>